<dbReference type="AlphaFoldDB" id="A0A1B7MRL8"/>
<dbReference type="InParanoid" id="A0A1B7MRL8"/>
<protein>
    <recommendedName>
        <fullName evidence="1">F-box domain-containing protein</fullName>
    </recommendedName>
</protein>
<proteinExistence type="predicted"/>
<keyword evidence="3" id="KW-1185">Reference proteome</keyword>
<dbReference type="Pfam" id="PF12937">
    <property type="entry name" value="F-box-like"/>
    <property type="match status" value="1"/>
</dbReference>
<dbReference type="OrthoDB" id="3543113at2759"/>
<name>A0A1B7MRL8_9AGAM</name>
<evidence type="ECO:0000313" key="3">
    <source>
        <dbReference type="Proteomes" id="UP000092154"/>
    </source>
</evidence>
<dbReference type="Gene3D" id="3.80.10.10">
    <property type="entry name" value="Ribonuclease Inhibitor"/>
    <property type="match status" value="1"/>
</dbReference>
<accession>A0A1B7MRL8</accession>
<evidence type="ECO:0000259" key="1">
    <source>
        <dbReference type="Pfam" id="PF12937"/>
    </source>
</evidence>
<organism evidence="2 3">
    <name type="scientific">Rhizopogon vinicolor AM-OR11-026</name>
    <dbReference type="NCBI Taxonomy" id="1314800"/>
    <lineage>
        <taxon>Eukaryota</taxon>
        <taxon>Fungi</taxon>
        <taxon>Dikarya</taxon>
        <taxon>Basidiomycota</taxon>
        <taxon>Agaricomycotina</taxon>
        <taxon>Agaricomycetes</taxon>
        <taxon>Agaricomycetidae</taxon>
        <taxon>Boletales</taxon>
        <taxon>Suillineae</taxon>
        <taxon>Rhizopogonaceae</taxon>
        <taxon>Rhizopogon</taxon>
    </lineage>
</organism>
<gene>
    <name evidence="2" type="ORF">K503DRAFT_868405</name>
</gene>
<reference evidence="2 3" key="1">
    <citation type="submission" date="2016-06" db="EMBL/GenBank/DDBJ databases">
        <title>Comparative genomics of the ectomycorrhizal sister species Rhizopogon vinicolor and Rhizopogon vesiculosus (Basidiomycota: Boletales) reveals a divergence of the mating type B locus.</title>
        <authorList>
            <consortium name="DOE Joint Genome Institute"/>
            <person name="Mujic A.B."/>
            <person name="Kuo A."/>
            <person name="Tritt A."/>
            <person name="Lipzen A."/>
            <person name="Chen C."/>
            <person name="Johnson J."/>
            <person name="Sharma A."/>
            <person name="Barry K."/>
            <person name="Grigoriev I.V."/>
            <person name="Spatafora J.W."/>
        </authorList>
    </citation>
    <scope>NUCLEOTIDE SEQUENCE [LARGE SCALE GENOMIC DNA]</scope>
    <source>
        <strain evidence="2 3">AM-OR11-026</strain>
    </source>
</reference>
<dbReference type="InterPro" id="IPR032675">
    <property type="entry name" value="LRR_dom_sf"/>
</dbReference>
<dbReference type="Proteomes" id="UP000092154">
    <property type="component" value="Unassembled WGS sequence"/>
</dbReference>
<sequence length="491" mass="55849">MHQLLYISDILLQVFVHISQLESRKSLAALARTCKTFHELAMDLLWASTDFHGIQPLFGCVTRLHPLIYCDESDESDESDSDTELKCPWSQGVEPLSEHEVHQFLRHAARVRSLDIWAWTEHHFHLLAVIPIGTCVFPRLLSLDWRVCNDTRLDLFLHPTLRRCVLRFHFPLVPFIATYPVLESLSIGSRFNIEHTTNQLSLLSDTIRSCEHLKHLKCPPLDYEAWKHLSELPTLVTLSINGEMDNLLDRDNVNFAPFLNITALYFCVHSAADIITLIQRSQFPSLKKFNMHVDALLWAEAEQLFHALSRCKETLEGIIISAQESIGHSLTAIRHFLCFVQLRTLDLGFPVHLDNDLLLEAIASWPYIRHLVLGGLNSERPTVTFGGLFSALRQCPHLHTLELPIDAVNIDIDPEAKSFQHTSLRYLDLSSFSHIADPEAVARIIFSMFPCIDGNGVDYNFHEPSLWPKVNDFLAQFAAGDPRIKSAASTT</sequence>
<dbReference type="InterPro" id="IPR001810">
    <property type="entry name" value="F-box_dom"/>
</dbReference>
<feature type="domain" description="F-box" evidence="1">
    <location>
        <begin position="9"/>
        <end position="50"/>
    </location>
</feature>
<dbReference type="SUPFAM" id="SSF52047">
    <property type="entry name" value="RNI-like"/>
    <property type="match status" value="1"/>
</dbReference>
<dbReference type="EMBL" id="KV448519">
    <property type="protein sequence ID" value="OAX35230.1"/>
    <property type="molecule type" value="Genomic_DNA"/>
</dbReference>
<evidence type="ECO:0000313" key="2">
    <source>
        <dbReference type="EMBL" id="OAX35230.1"/>
    </source>
</evidence>